<accession>A0A167GS62</accession>
<evidence type="ECO:0000313" key="2">
    <source>
        <dbReference type="EMBL" id="KZO90851.1"/>
    </source>
</evidence>
<keyword evidence="3" id="KW-1185">Reference proteome</keyword>
<dbReference type="EMBL" id="KV417333">
    <property type="protein sequence ID" value="KZO90851.1"/>
    <property type="molecule type" value="Genomic_DNA"/>
</dbReference>
<organism evidence="2 3">
    <name type="scientific">Calocera viscosa (strain TUFC12733)</name>
    <dbReference type="NCBI Taxonomy" id="1330018"/>
    <lineage>
        <taxon>Eukaryota</taxon>
        <taxon>Fungi</taxon>
        <taxon>Dikarya</taxon>
        <taxon>Basidiomycota</taxon>
        <taxon>Agaricomycotina</taxon>
        <taxon>Dacrymycetes</taxon>
        <taxon>Dacrymycetales</taxon>
        <taxon>Dacrymycetaceae</taxon>
        <taxon>Calocera</taxon>
    </lineage>
</organism>
<evidence type="ECO:0000313" key="3">
    <source>
        <dbReference type="Proteomes" id="UP000076738"/>
    </source>
</evidence>
<protein>
    <submittedName>
        <fullName evidence="2">Uncharacterized protein</fullName>
    </submittedName>
</protein>
<proteinExistence type="predicted"/>
<reference evidence="2 3" key="1">
    <citation type="journal article" date="2016" name="Mol. Biol. Evol.">
        <title>Comparative Genomics of Early-Diverging Mushroom-Forming Fungi Provides Insights into the Origins of Lignocellulose Decay Capabilities.</title>
        <authorList>
            <person name="Nagy L.G."/>
            <person name="Riley R."/>
            <person name="Tritt A."/>
            <person name="Adam C."/>
            <person name="Daum C."/>
            <person name="Floudas D."/>
            <person name="Sun H."/>
            <person name="Yadav J.S."/>
            <person name="Pangilinan J."/>
            <person name="Larsson K.H."/>
            <person name="Matsuura K."/>
            <person name="Barry K."/>
            <person name="Labutti K."/>
            <person name="Kuo R."/>
            <person name="Ohm R.A."/>
            <person name="Bhattacharya S.S."/>
            <person name="Shirouzu T."/>
            <person name="Yoshinaga Y."/>
            <person name="Martin F.M."/>
            <person name="Grigoriev I.V."/>
            <person name="Hibbett D.S."/>
        </authorList>
    </citation>
    <scope>NUCLEOTIDE SEQUENCE [LARGE SCALE GENOMIC DNA]</scope>
    <source>
        <strain evidence="2 3">TUFC12733</strain>
    </source>
</reference>
<dbReference type="AlphaFoldDB" id="A0A167GS62"/>
<dbReference type="Proteomes" id="UP000076738">
    <property type="component" value="Unassembled WGS sequence"/>
</dbReference>
<gene>
    <name evidence="2" type="ORF">CALVIDRAFT_568724</name>
</gene>
<evidence type="ECO:0000256" key="1">
    <source>
        <dbReference type="SAM" id="MobiDB-lite"/>
    </source>
</evidence>
<sequence>MRTAHTGTGTSTSTSTSSNTLSPLAAHLAAASADLDHRTTCTTTSARNYASHSAISASIGLKACHQWSGRSSYAEPSHSNGHHNLDIPPSLSPILDALLAALDDLILAGMEDVLVTSARLFRERLRARVDRGGGAWPSYSTDPSYYKTFLSTSSPETMFDIVGGTGSRKSS</sequence>
<name>A0A167GS62_CALVF</name>
<feature type="region of interest" description="Disordered" evidence="1">
    <location>
        <begin position="1"/>
        <end position="20"/>
    </location>
</feature>